<evidence type="ECO:0000313" key="7">
    <source>
        <dbReference type="EMBL" id="CAG8724857.1"/>
    </source>
</evidence>
<dbReference type="GO" id="GO:0003677">
    <property type="term" value="F:DNA binding"/>
    <property type="evidence" value="ECO:0007669"/>
    <property type="project" value="UniProtKB-KW"/>
</dbReference>
<dbReference type="GO" id="GO:0000981">
    <property type="term" value="F:DNA-binding transcription factor activity, RNA polymerase II-specific"/>
    <property type="evidence" value="ECO:0007669"/>
    <property type="project" value="InterPro"/>
</dbReference>
<evidence type="ECO:0000256" key="4">
    <source>
        <dbReference type="ARBA" id="ARBA00023163"/>
    </source>
</evidence>
<dbReference type="InterPro" id="IPR051439">
    <property type="entry name" value="XlnR/Xlr1"/>
</dbReference>
<dbReference type="Gene3D" id="4.10.240.10">
    <property type="entry name" value="Zn(2)-C6 fungal-type DNA-binding domain"/>
    <property type="match status" value="1"/>
</dbReference>
<evidence type="ECO:0000256" key="2">
    <source>
        <dbReference type="ARBA" id="ARBA00023015"/>
    </source>
</evidence>
<dbReference type="InterPro" id="IPR001138">
    <property type="entry name" value="Zn2Cys6_DnaBD"/>
</dbReference>
<feature type="region of interest" description="Disordered" evidence="5">
    <location>
        <begin position="54"/>
        <end position="99"/>
    </location>
</feature>
<dbReference type="GO" id="GO:0008270">
    <property type="term" value="F:zinc ion binding"/>
    <property type="evidence" value="ECO:0007669"/>
    <property type="project" value="InterPro"/>
</dbReference>
<organism evidence="7 8">
    <name type="scientific">Dentiscutata erythropus</name>
    <dbReference type="NCBI Taxonomy" id="1348616"/>
    <lineage>
        <taxon>Eukaryota</taxon>
        <taxon>Fungi</taxon>
        <taxon>Fungi incertae sedis</taxon>
        <taxon>Mucoromycota</taxon>
        <taxon>Glomeromycotina</taxon>
        <taxon>Glomeromycetes</taxon>
        <taxon>Diversisporales</taxon>
        <taxon>Gigasporaceae</taxon>
        <taxon>Dentiscutata</taxon>
    </lineage>
</organism>
<sequence length="163" mass="18615">MSLKPSTRLNVSSACDSCKDLKIKCGSVVFTTSTAECTQCIKRNRKCTFFKEEKKRGPKLKDPKNKKGKKRGRKPKDQKNHIHTETENNLINETHTDPPKKICDKSNNELFSGLTQEEIKFLSEIYTKEQLSQILAILRFTTSNSCPSKDIVDHKCHEGCIIR</sequence>
<keyword evidence="1" id="KW-0862">Zinc</keyword>
<dbReference type="AlphaFoldDB" id="A0A9N9I7C1"/>
<feature type="compositionally biased region" description="Basic and acidic residues" evidence="5">
    <location>
        <begin position="75"/>
        <end position="86"/>
    </location>
</feature>
<proteinExistence type="predicted"/>
<accession>A0A9N9I7C1</accession>
<evidence type="ECO:0000256" key="1">
    <source>
        <dbReference type="ARBA" id="ARBA00022833"/>
    </source>
</evidence>
<comment type="caution">
    <text evidence="7">The sequence shown here is derived from an EMBL/GenBank/DDBJ whole genome shotgun (WGS) entry which is preliminary data.</text>
</comment>
<evidence type="ECO:0000313" key="8">
    <source>
        <dbReference type="Proteomes" id="UP000789405"/>
    </source>
</evidence>
<protein>
    <submittedName>
        <fullName evidence="7">1253_t:CDS:1</fullName>
    </submittedName>
</protein>
<keyword evidence="4" id="KW-0804">Transcription</keyword>
<dbReference type="CDD" id="cd00067">
    <property type="entry name" value="GAL4"/>
    <property type="match status" value="1"/>
</dbReference>
<feature type="domain" description="Zn(2)-C6 fungal-type" evidence="6">
    <location>
        <begin position="14"/>
        <end position="49"/>
    </location>
</feature>
<feature type="compositionally biased region" description="Basic and acidic residues" evidence="5">
    <location>
        <begin position="54"/>
        <end position="65"/>
    </location>
</feature>
<gene>
    <name evidence="7" type="ORF">DERYTH_LOCUS14624</name>
</gene>
<keyword evidence="3" id="KW-0238">DNA-binding</keyword>
<dbReference type="SMART" id="SM00066">
    <property type="entry name" value="GAL4"/>
    <property type="match status" value="1"/>
</dbReference>
<evidence type="ECO:0000259" key="6">
    <source>
        <dbReference type="PROSITE" id="PS50048"/>
    </source>
</evidence>
<evidence type="ECO:0000256" key="3">
    <source>
        <dbReference type="ARBA" id="ARBA00023125"/>
    </source>
</evidence>
<dbReference type="PANTHER" id="PTHR47663">
    <property type="entry name" value="XYLANOLYTIC TRANSCRIPTIONAL ACTIVATOR XLNR-RELATED"/>
    <property type="match status" value="1"/>
</dbReference>
<dbReference type="PROSITE" id="PS50048">
    <property type="entry name" value="ZN2_CY6_FUNGAL_2"/>
    <property type="match status" value="1"/>
</dbReference>
<dbReference type="PROSITE" id="PS00463">
    <property type="entry name" value="ZN2_CY6_FUNGAL_1"/>
    <property type="match status" value="1"/>
</dbReference>
<dbReference type="Proteomes" id="UP000789405">
    <property type="component" value="Unassembled WGS sequence"/>
</dbReference>
<dbReference type="SUPFAM" id="SSF57701">
    <property type="entry name" value="Zn2/Cys6 DNA-binding domain"/>
    <property type="match status" value="1"/>
</dbReference>
<dbReference type="OrthoDB" id="10261408at2759"/>
<name>A0A9N9I7C1_9GLOM</name>
<evidence type="ECO:0000256" key="5">
    <source>
        <dbReference type="SAM" id="MobiDB-lite"/>
    </source>
</evidence>
<dbReference type="EMBL" id="CAJVPY010011164">
    <property type="protein sequence ID" value="CAG8724857.1"/>
    <property type="molecule type" value="Genomic_DNA"/>
</dbReference>
<keyword evidence="2" id="KW-0805">Transcription regulation</keyword>
<dbReference type="Pfam" id="PF00172">
    <property type="entry name" value="Zn_clus"/>
    <property type="match status" value="1"/>
</dbReference>
<dbReference type="InterPro" id="IPR036864">
    <property type="entry name" value="Zn2-C6_fun-type_DNA-bd_sf"/>
</dbReference>
<keyword evidence="8" id="KW-1185">Reference proteome</keyword>
<dbReference type="PANTHER" id="PTHR47663:SF1">
    <property type="entry name" value="XYLANOLYTIC TRANSCRIPTIONAL ACTIVATOR XLNR-RELATED"/>
    <property type="match status" value="1"/>
</dbReference>
<reference evidence="7" key="1">
    <citation type="submission" date="2021-06" db="EMBL/GenBank/DDBJ databases">
        <authorList>
            <person name="Kallberg Y."/>
            <person name="Tangrot J."/>
            <person name="Rosling A."/>
        </authorList>
    </citation>
    <scope>NUCLEOTIDE SEQUENCE</scope>
    <source>
        <strain evidence="7">MA453B</strain>
    </source>
</reference>